<dbReference type="PROSITE" id="PS50206">
    <property type="entry name" value="RHODANESE_3"/>
    <property type="match status" value="1"/>
</dbReference>
<dbReference type="InterPro" id="IPR045886">
    <property type="entry name" value="ThiF/MoeB/HesA"/>
</dbReference>
<dbReference type="Proteomes" id="UP000198701">
    <property type="component" value="Unassembled WGS sequence"/>
</dbReference>
<dbReference type="CDD" id="cd00757">
    <property type="entry name" value="ThiF_MoeB_HesA_family"/>
    <property type="match status" value="1"/>
</dbReference>
<dbReference type="GO" id="GO:0008641">
    <property type="term" value="F:ubiquitin-like modifier activating enzyme activity"/>
    <property type="evidence" value="ECO:0007669"/>
    <property type="project" value="InterPro"/>
</dbReference>
<dbReference type="Gene3D" id="3.40.250.10">
    <property type="entry name" value="Rhodanese-like domain"/>
    <property type="match status" value="1"/>
</dbReference>
<name>A0A1G8XED7_9MICO</name>
<sequence length="396" mass="40611">MFDGLAEPGGALSPDRVARYSRTISLPGFGLAAQGRLASARVLVVGAGGLGSASIPGLAAAGFGTIGIIDADTVEASNLPRQTIHGIGDVGRSKVASALETVAALDPAVRAVGYDTMLTAANALEIMSGYDLVLDGSDNFATRYLTNDAALLSGIPVVWGAVHQFGGQAGVSWAARGPHYRDLFPEPPAPGTVPSCAEAGALPPVCAVIGALMVAEAIKLVSGVGDPLLGRVTIYDSLRATFREVGYASDPEGTPVTGLIDYEAFCGTATATDADTGSGTAAPAGIAMRDIDARELSELLAAGSPLRLVDVREPWEAEVSRLPGSQLLPLGDLERDPQAAVDALQGGPPVVVYCHHGPRSDRARAILERGGLVGVRSLQGGIDDWAATIDLALRRY</sequence>
<dbReference type="SMART" id="SM00450">
    <property type="entry name" value="RHOD"/>
    <property type="match status" value="1"/>
</dbReference>
<dbReference type="SUPFAM" id="SSF69572">
    <property type="entry name" value="Activating enzymes of the ubiquitin-like proteins"/>
    <property type="match status" value="1"/>
</dbReference>
<dbReference type="Gene3D" id="3.40.50.720">
    <property type="entry name" value="NAD(P)-binding Rossmann-like Domain"/>
    <property type="match status" value="1"/>
</dbReference>
<evidence type="ECO:0000313" key="2">
    <source>
        <dbReference type="Proteomes" id="UP000198701"/>
    </source>
</evidence>
<dbReference type="InterPro" id="IPR035985">
    <property type="entry name" value="Ubiquitin-activating_enz"/>
</dbReference>
<reference evidence="1 2" key="1">
    <citation type="submission" date="2016-10" db="EMBL/GenBank/DDBJ databases">
        <authorList>
            <person name="de Groot N.N."/>
        </authorList>
    </citation>
    <scope>NUCLEOTIDE SEQUENCE [LARGE SCALE GENOMIC DNA]</scope>
    <source>
        <strain evidence="1 2">CGMCC 1.5382</strain>
    </source>
</reference>
<dbReference type="Pfam" id="PF00899">
    <property type="entry name" value="ThiF"/>
    <property type="match status" value="1"/>
</dbReference>
<dbReference type="GO" id="GO:0016779">
    <property type="term" value="F:nucleotidyltransferase activity"/>
    <property type="evidence" value="ECO:0007669"/>
    <property type="project" value="UniProtKB-KW"/>
</dbReference>
<dbReference type="EMBL" id="FNFU01000001">
    <property type="protein sequence ID" value="SDJ88979.1"/>
    <property type="molecule type" value="Genomic_DNA"/>
</dbReference>
<dbReference type="PANTHER" id="PTHR10953">
    <property type="entry name" value="UBIQUITIN-ACTIVATING ENZYME E1"/>
    <property type="match status" value="1"/>
</dbReference>
<dbReference type="AlphaFoldDB" id="A0A1G8XED7"/>
<dbReference type="PANTHER" id="PTHR10953:SF102">
    <property type="entry name" value="ADENYLYLTRANSFERASE AND SULFURTRANSFERASE MOCS3"/>
    <property type="match status" value="1"/>
</dbReference>
<keyword evidence="2" id="KW-1185">Reference proteome</keyword>
<proteinExistence type="predicted"/>
<dbReference type="GO" id="GO:0008146">
    <property type="term" value="F:sulfotransferase activity"/>
    <property type="evidence" value="ECO:0007669"/>
    <property type="project" value="TreeGrafter"/>
</dbReference>
<dbReference type="OrthoDB" id="9804286at2"/>
<dbReference type="GO" id="GO:0005829">
    <property type="term" value="C:cytosol"/>
    <property type="evidence" value="ECO:0007669"/>
    <property type="project" value="TreeGrafter"/>
</dbReference>
<keyword evidence="1" id="KW-0808">Transferase</keyword>
<evidence type="ECO:0000313" key="1">
    <source>
        <dbReference type="EMBL" id="SDJ88979.1"/>
    </source>
</evidence>
<accession>A0A1G8XED7</accession>
<keyword evidence="1" id="KW-0548">Nucleotidyltransferase</keyword>
<organism evidence="1 2">
    <name type="scientific">Cryobacterium psychrotolerans</name>
    <dbReference type="NCBI Taxonomy" id="386301"/>
    <lineage>
        <taxon>Bacteria</taxon>
        <taxon>Bacillati</taxon>
        <taxon>Actinomycetota</taxon>
        <taxon>Actinomycetes</taxon>
        <taxon>Micrococcales</taxon>
        <taxon>Microbacteriaceae</taxon>
        <taxon>Cryobacterium</taxon>
    </lineage>
</organism>
<dbReference type="InterPro" id="IPR001763">
    <property type="entry name" value="Rhodanese-like_dom"/>
</dbReference>
<dbReference type="GO" id="GO:0004792">
    <property type="term" value="F:thiosulfate-cyanide sulfurtransferase activity"/>
    <property type="evidence" value="ECO:0007669"/>
    <property type="project" value="TreeGrafter"/>
</dbReference>
<dbReference type="STRING" id="386301.SAMN05216282_101187"/>
<protein>
    <submittedName>
        <fullName evidence="1">Adenylyltransferase and sulfurtransferase</fullName>
    </submittedName>
</protein>
<dbReference type="InterPro" id="IPR036873">
    <property type="entry name" value="Rhodanese-like_dom_sf"/>
</dbReference>
<dbReference type="Pfam" id="PF00581">
    <property type="entry name" value="Rhodanese"/>
    <property type="match status" value="1"/>
</dbReference>
<dbReference type="InterPro" id="IPR000594">
    <property type="entry name" value="ThiF_NAD_FAD-bd"/>
</dbReference>
<gene>
    <name evidence="1" type="ORF">SAMN05216282_101187</name>
</gene>